<name>B6AHZ6_CRYMR</name>
<dbReference type="EMBL" id="DS989735">
    <property type="protein sequence ID" value="EEA07837.1"/>
    <property type="molecule type" value="Genomic_DNA"/>
</dbReference>
<organism evidence="1 2">
    <name type="scientific">Cryptosporidium muris (strain RN66)</name>
    <dbReference type="NCBI Taxonomy" id="441375"/>
    <lineage>
        <taxon>Eukaryota</taxon>
        <taxon>Sar</taxon>
        <taxon>Alveolata</taxon>
        <taxon>Apicomplexa</taxon>
        <taxon>Conoidasida</taxon>
        <taxon>Coccidia</taxon>
        <taxon>Eucoccidiorida</taxon>
        <taxon>Eimeriorina</taxon>
        <taxon>Cryptosporidiidae</taxon>
        <taxon>Cryptosporidium</taxon>
    </lineage>
</organism>
<proteinExistence type="predicted"/>
<dbReference type="AlphaFoldDB" id="B6AHZ6"/>
<dbReference type="Proteomes" id="UP000001460">
    <property type="component" value="Unassembled WGS sequence"/>
</dbReference>
<dbReference type="GeneID" id="6997261"/>
<dbReference type="RefSeq" id="XP_002142186.1">
    <property type="nucleotide sequence ID" value="XM_002142150.1"/>
</dbReference>
<dbReference type="VEuPathDB" id="CryptoDB:CMU_029110"/>
<accession>B6AHZ6</accession>
<evidence type="ECO:0000313" key="1">
    <source>
        <dbReference type="EMBL" id="EEA07837.1"/>
    </source>
</evidence>
<evidence type="ECO:0000313" key="2">
    <source>
        <dbReference type="Proteomes" id="UP000001460"/>
    </source>
</evidence>
<reference evidence="1" key="1">
    <citation type="submission" date="2008-06" db="EMBL/GenBank/DDBJ databases">
        <authorList>
            <person name="Lorenzi H."/>
            <person name="Inman J."/>
            <person name="Miller J."/>
            <person name="Schobel S."/>
            <person name="Amedeo P."/>
            <person name="Caler E.V."/>
            <person name="da Silva J."/>
        </authorList>
    </citation>
    <scope>NUCLEOTIDE SEQUENCE [LARGE SCALE GENOMIC DNA]</scope>
    <source>
        <strain evidence="1">RN66</strain>
    </source>
</reference>
<gene>
    <name evidence="1" type="ORF">CMU_029110</name>
</gene>
<dbReference type="OrthoDB" id="338281at2759"/>
<protein>
    <submittedName>
        <fullName evidence="1">Uncharacterized protein</fullName>
    </submittedName>
</protein>
<keyword evidence="2" id="KW-1185">Reference proteome</keyword>
<dbReference type="OMA" id="NARAKIC"/>
<sequence>MNDFIKLHTSAGRLNVTLRSFAKSKWVNIFDKEFSKLFLEHLYVDRVCFVKPKDSSYSGIEYDESGNLVNMYEKQDPLIDILKNIQPEFYKFENVYPNSLISIPFVEYAVINNNGVFLSNPLHPVANLSLALFVKSKFKESNLPEILAVIRSPHNLYHTVINLDKLLKIHPRVKKLSNMRFFKIELSDKSYWNDKEDTESDEVFNATLDNCDKNSSFFNLYTNPLLSDINSQNTCITSMDEANENMNDGVTYIENMRKQVFFDGNNDYICGFCLNSHNISHRSSECYCKELRSCIYAPRIPCYRDLSFKMKGSGKNPFYRNIQRQWSKEYMSDTTFLGYFDNRKDSTLSKDTLEIILHLYGSPNARAKICNVDIERRQLIFENMNEVIEKKKDCSLIFIDDRQEVIEDIHSIEHMINFEILESLFTSSSIKSSIVNSSICEQIIEYCDILICLGINIECDRSIDILSKWDERYGNSSDEDISVLIEKNKSNKLLVPKEVIEINGFLSGRSVYQYIWYFIHQIACEKLNWCLVHIKGISSSPISFEYKPHINDGDSGIHDVYILIFLSNNKIYTLTMTIINENDASL</sequence>